<feature type="region of interest" description="Disordered" evidence="4">
    <location>
        <begin position="504"/>
        <end position="548"/>
    </location>
</feature>
<dbReference type="GO" id="GO:0035556">
    <property type="term" value="P:intracellular signal transduction"/>
    <property type="evidence" value="ECO:0007669"/>
    <property type="project" value="InterPro"/>
</dbReference>
<feature type="region of interest" description="Disordered" evidence="4">
    <location>
        <begin position="1072"/>
        <end position="1093"/>
    </location>
</feature>
<feature type="coiled-coil region" evidence="3">
    <location>
        <begin position="53"/>
        <end position="80"/>
    </location>
</feature>
<evidence type="ECO:0000256" key="3">
    <source>
        <dbReference type="SAM" id="Coils"/>
    </source>
</evidence>
<name>A0AAV4FGZ5_9GAST</name>
<comment type="caution">
    <text evidence="5">The sequence shown here is derived from an EMBL/GenBank/DDBJ whole genome shotgun (WGS) entry which is preliminary data.</text>
</comment>
<keyword evidence="6" id="KW-1185">Reference proteome</keyword>
<reference evidence="5 6" key="1">
    <citation type="journal article" date="2021" name="Elife">
        <title>Chloroplast acquisition without the gene transfer in kleptoplastic sea slugs, Plakobranchus ocellatus.</title>
        <authorList>
            <person name="Maeda T."/>
            <person name="Takahashi S."/>
            <person name="Yoshida T."/>
            <person name="Shimamura S."/>
            <person name="Takaki Y."/>
            <person name="Nagai Y."/>
            <person name="Toyoda A."/>
            <person name="Suzuki Y."/>
            <person name="Arimoto A."/>
            <person name="Ishii H."/>
            <person name="Satoh N."/>
            <person name="Nishiyama T."/>
            <person name="Hasebe M."/>
            <person name="Maruyama T."/>
            <person name="Minagawa J."/>
            <person name="Obokata J."/>
            <person name="Shigenobu S."/>
        </authorList>
    </citation>
    <scope>NUCLEOTIDE SEQUENCE [LARGE SCALE GENOMIC DNA]</scope>
</reference>
<feature type="compositionally biased region" description="Basic residues" evidence="4">
    <location>
        <begin position="16"/>
        <end position="38"/>
    </location>
</feature>
<sequence>MEDHPLHGGTVTASHPHSHPQHHYHHHHHHHIKKHRLPSGKDDAEEEELDPRIQVELERLNKASEEINKLELELDDARAGFRQVLSDSTQCLNGLAKKLGNCVDKARPYYDSRMKLKEAHVESQRAALRFERACSMHEAAKEMVQLAEEGYKRREEDLDPTWQEMLNHATMKVNEAEKERIESESNHQYTTINFKKKEDDVQKLQKDLKRSITKSSVGFHPQEQKGIVSRLEESVSQAKALYSQALRNLEAISDDIHRTRLERRQNRELGERGAGVGAEAPSPPPSWDKGINIEGSASSCAFDSDGDDDSQQHSSHSKKVDRGIVRHEAAHRNRSSVSEALIESASLEPDPLNVVMFKTESPQSSSPQRSPANFQPPSVINPYPDRARTASYRAAVDRSVGSRSEVEDGEESQDITPTLESVGKCSSLAISSLPQEGADTPGFPAYRGCHDATTPLNSGAQHSPAADLSVRESSLSRAQEWVNRSPVPQQRRFVKSQSLINASAASSSLGSLSSPPEEDTKVKREDEQLSSSLTTTALKSMRGDQTSQQISYMDRTLSSPPELHSDTPSIMPTYQRLHSAPVSSGLVSQQMKSSSLGSTGSVRSLSSTPPDDRVSRTSPLSHRKSPKLQGLILKVDASCGSSSSMVKSAGSVRSQVSSEGQQTYTATAMQGQDQVSSSGLPRVVISTQHPTLGVFTEQVEHAPSASQQHNVGTADNAGNTQPPLLSSLSSSSSAATATSQLPSSATAAPVYQKPPSVPRHPTSLITQQLNKMMHAVAEVSASAASASPFKVGAYNSKTAPAATLMGNSYRLPSGAASTKAHPQVSPLANPPTPLSPMCNERSLAVTPGGRSDSLSTVGSSSLHSRSVHLKPPSDSSDTESIASTGPMLDDDQVELINMDFTEQSIANSEEPDCSEDYDYPPIDPNLANPRGHWTRMSLPPRLNYLEGFLERARKLSGEQKTPEEGQSPSKAVTVAADEEGGSLECCEVSDKDSSLKKTDGDDEVNDDPFDQALEAGCVVSGLDAVTATECVGNEAGNSIALSMQETCNVSTKVEATVVISPDEGISVIEGSNDFTEHEEQDTEELVTKEDHYL</sequence>
<keyword evidence="2 3" id="KW-0175">Coiled coil</keyword>
<evidence type="ECO:0000313" key="5">
    <source>
        <dbReference type="EMBL" id="GFR72304.1"/>
    </source>
</evidence>
<dbReference type="InterPro" id="IPR007940">
    <property type="entry name" value="SH3BP5"/>
</dbReference>
<dbReference type="EMBL" id="BMAT01007825">
    <property type="protein sequence ID" value="GFR72304.1"/>
    <property type="molecule type" value="Genomic_DNA"/>
</dbReference>
<evidence type="ECO:0000256" key="2">
    <source>
        <dbReference type="ARBA" id="ARBA00023054"/>
    </source>
</evidence>
<feature type="compositionally biased region" description="Low complexity" evidence="4">
    <location>
        <begin position="849"/>
        <end position="864"/>
    </location>
</feature>
<comment type="similarity">
    <text evidence="1">Belongs to the SH3BP5 family.</text>
</comment>
<evidence type="ECO:0000313" key="6">
    <source>
        <dbReference type="Proteomes" id="UP000762676"/>
    </source>
</evidence>
<feature type="region of interest" description="Disordered" evidence="4">
    <location>
        <begin position="813"/>
        <end position="890"/>
    </location>
</feature>
<feature type="compositionally biased region" description="Low complexity" evidence="4">
    <location>
        <begin position="361"/>
        <end position="371"/>
    </location>
</feature>
<feature type="region of interest" description="Disordered" evidence="4">
    <location>
        <begin position="955"/>
        <end position="974"/>
    </location>
</feature>
<dbReference type="Pfam" id="PF05276">
    <property type="entry name" value="SH3BP5"/>
    <property type="match status" value="1"/>
</dbReference>
<feature type="region of interest" description="Disordered" evidence="4">
    <location>
        <begin position="262"/>
        <end position="324"/>
    </location>
</feature>
<feature type="compositionally biased region" description="Low complexity" evidence="4">
    <location>
        <begin position="720"/>
        <end position="749"/>
    </location>
</feature>
<protein>
    <submittedName>
        <fullName evidence="5">SH3 domain-binding protein 5-like protein</fullName>
    </submittedName>
</protein>
<accession>A0AAV4FGZ5</accession>
<proteinExistence type="inferred from homology"/>
<dbReference type="Proteomes" id="UP000762676">
    <property type="component" value="Unassembled WGS sequence"/>
</dbReference>
<dbReference type="PANTHER" id="PTHR19423">
    <property type="entry name" value="SH3 DOMAIN-BINDING PROTEIN 5"/>
    <property type="match status" value="1"/>
</dbReference>
<dbReference type="PANTHER" id="PTHR19423:SF1">
    <property type="entry name" value="SH3 DOMAIN-BINDING PROTEIN 5"/>
    <property type="match status" value="1"/>
</dbReference>
<dbReference type="GO" id="GO:0005737">
    <property type="term" value="C:cytoplasm"/>
    <property type="evidence" value="ECO:0007669"/>
    <property type="project" value="TreeGrafter"/>
</dbReference>
<feature type="region of interest" description="Disordered" evidence="4">
    <location>
        <begin position="1"/>
        <end position="49"/>
    </location>
</feature>
<feature type="compositionally biased region" description="Low complexity" evidence="4">
    <location>
        <begin position="593"/>
        <end position="608"/>
    </location>
</feature>
<feature type="compositionally biased region" description="Low complexity" evidence="4">
    <location>
        <begin position="529"/>
        <end position="538"/>
    </location>
</feature>
<feature type="coiled-coil region" evidence="3">
    <location>
        <begin position="166"/>
        <end position="248"/>
    </location>
</feature>
<feature type="region of interest" description="Disordered" evidence="4">
    <location>
        <begin position="581"/>
        <end position="629"/>
    </location>
</feature>
<dbReference type="GO" id="GO:0004860">
    <property type="term" value="F:protein kinase inhibitor activity"/>
    <property type="evidence" value="ECO:0007669"/>
    <property type="project" value="TreeGrafter"/>
</dbReference>
<feature type="compositionally biased region" description="Polar residues" evidence="4">
    <location>
        <begin position="581"/>
        <end position="592"/>
    </location>
</feature>
<evidence type="ECO:0000256" key="4">
    <source>
        <dbReference type="SAM" id="MobiDB-lite"/>
    </source>
</evidence>
<evidence type="ECO:0000256" key="1">
    <source>
        <dbReference type="ARBA" id="ARBA00007796"/>
    </source>
</evidence>
<feature type="compositionally biased region" description="Basic and acidic residues" evidence="4">
    <location>
        <begin position="262"/>
        <end position="271"/>
    </location>
</feature>
<dbReference type="AlphaFoldDB" id="A0AAV4FGZ5"/>
<feature type="compositionally biased region" description="Polar residues" evidence="4">
    <location>
        <begin position="873"/>
        <end position="883"/>
    </location>
</feature>
<feature type="compositionally biased region" description="Polar residues" evidence="4">
    <location>
        <begin position="704"/>
        <end position="719"/>
    </location>
</feature>
<feature type="region of interest" description="Disordered" evidence="4">
    <location>
        <begin position="700"/>
        <end position="762"/>
    </location>
</feature>
<gene>
    <name evidence="5" type="ORF">ElyMa_003837100</name>
</gene>
<feature type="region of interest" description="Disordered" evidence="4">
    <location>
        <begin position="359"/>
        <end position="471"/>
    </location>
</feature>
<organism evidence="5 6">
    <name type="scientific">Elysia marginata</name>
    <dbReference type="NCBI Taxonomy" id="1093978"/>
    <lineage>
        <taxon>Eukaryota</taxon>
        <taxon>Metazoa</taxon>
        <taxon>Spiralia</taxon>
        <taxon>Lophotrochozoa</taxon>
        <taxon>Mollusca</taxon>
        <taxon>Gastropoda</taxon>
        <taxon>Heterobranchia</taxon>
        <taxon>Euthyneura</taxon>
        <taxon>Panpulmonata</taxon>
        <taxon>Sacoglossa</taxon>
        <taxon>Placobranchoidea</taxon>
        <taxon>Plakobranchidae</taxon>
        <taxon>Elysia</taxon>
    </lineage>
</organism>
<feature type="compositionally biased region" description="Basic and acidic residues" evidence="4">
    <location>
        <begin position="518"/>
        <end position="527"/>
    </location>
</feature>
<feature type="compositionally biased region" description="Low complexity" evidence="4">
    <location>
        <begin position="504"/>
        <end position="514"/>
    </location>
</feature>